<accession>A0ABU7BBK0</accession>
<keyword evidence="1" id="KW-1133">Transmembrane helix</keyword>
<feature type="transmembrane region" description="Helical" evidence="1">
    <location>
        <begin position="14"/>
        <end position="36"/>
    </location>
</feature>
<keyword evidence="3" id="KW-1185">Reference proteome</keyword>
<keyword evidence="1" id="KW-0812">Transmembrane</keyword>
<name>A0ABU7BBK0_9TELE</name>
<proteinExistence type="predicted"/>
<feature type="transmembrane region" description="Helical" evidence="1">
    <location>
        <begin position="56"/>
        <end position="72"/>
    </location>
</feature>
<evidence type="ECO:0000313" key="2">
    <source>
        <dbReference type="EMBL" id="MED6247035.1"/>
    </source>
</evidence>
<keyword evidence="1" id="KW-0472">Membrane</keyword>
<sequence length="191" mass="21080">MKQCNFSSNFSSNFALPILLIWKALNTCRSILLFLLTRKSFDVSGSRHEKTAARHVTFFLFLQPTFCIRYFVGDNFTTLLNANCFQFWKSVITVFLLLGVGAPPGMMGGPVPARLWMAMWLGCEALCPTSHSVNLWPKGCCSCAPSAVICWGSSITARDLAKAQQADKEGWLCSGDSSGTSRDHCAKKDFS</sequence>
<evidence type="ECO:0000256" key="1">
    <source>
        <dbReference type="SAM" id="Phobius"/>
    </source>
</evidence>
<gene>
    <name evidence="2" type="ORF">ATANTOWER_028469</name>
</gene>
<feature type="transmembrane region" description="Helical" evidence="1">
    <location>
        <begin position="92"/>
        <end position="111"/>
    </location>
</feature>
<dbReference type="EMBL" id="JAHUTI010046501">
    <property type="protein sequence ID" value="MED6247035.1"/>
    <property type="molecule type" value="Genomic_DNA"/>
</dbReference>
<organism evidence="2 3">
    <name type="scientific">Ataeniobius toweri</name>
    <dbReference type="NCBI Taxonomy" id="208326"/>
    <lineage>
        <taxon>Eukaryota</taxon>
        <taxon>Metazoa</taxon>
        <taxon>Chordata</taxon>
        <taxon>Craniata</taxon>
        <taxon>Vertebrata</taxon>
        <taxon>Euteleostomi</taxon>
        <taxon>Actinopterygii</taxon>
        <taxon>Neopterygii</taxon>
        <taxon>Teleostei</taxon>
        <taxon>Neoteleostei</taxon>
        <taxon>Acanthomorphata</taxon>
        <taxon>Ovalentaria</taxon>
        <taxon>Atherinomorphae</taxon>
        <taxon>Cyprinodontiformes</taxon>
        <taxon>Goodeidae</taxon>
        <taxon>Ataeniobius</taxon>
    </lineage>
</organism>
<protein>
    <recommendedName>
        <fullName evidence="4">Secreted protein</fullName>
    </recommendedName>
</protein>
<evidence type="ECO:0000313" key="3">
    <source>
        <dbReference type="Proteomes" id="UP001345963"/>
    </source>
</evidence>
<evidence type="ECO:0008006" key="4">
    <source>
        <dbReference type="Google" id="ProtNLM"/>
    </source>
</evidence>
<dbReference type="Proteomes" id="UP001345963">
    <property type="component" value="Unassembled WGS sequence"/>
</dbReference>
<comment type="caution">
    <text evidence="2">The sequence shown here is derived from an EMBL/GenBank/DDBJ whole genome shotgun (WGS) entry which is preliminary data.</text>
</comment>
<reference evidence="2 3" key="1">
    <citation type="submission" date="2021-07" db="EMBL/GenBank/DDBJ databases">
        <authorList>
            <person name="Palmer J.M."/>
        </authorList>
    </citation>
    <scope>NUCLEOTIDE SEQUENCE [LARGE SCALE GENOMIC DNA]</scope>
    <source>
        <strain evidence="2 3">AT_MEX2019</strain>
        <tissue evidence="2">Muscle</tissue>
    </source>
</reference>